<dbReference type="RefSeq" id="WP_290281281.1">
    <property type="nucleotide sequence ID" value="NZ_JAUFQI010000001.1"/>
</dbReference>
<organism evidence="9 10">
    <name type="scientific">Reinekea marina</name>
    <dbReference type="NCBI Taxonomy" id="1310421"/>
    <lineage>
        <taxon>Bacteria</taxon>
        <taxon>Pseudomonadati</taxon>
        <taxon>Pseudomonadota</taxon>
        <taxon>Gammaproteobacteria</taxon>
        <taxon>Oceanospirillales</taxon>
        <taxon>Saccharospirillaceae</taxon>
        <taxon>Reinekea</taxon>
    </lineage>
</organism>
<dbReference type="InterPro" id="IPR036522">
    <property type="entry name" value="MoaC_sf"/>
</dbReference>
<feature type="binding site" evidence="7">
    <location>
        <begin position="113"/>
        <end position="114"/>
    </location>
    <ligand>
        <name>substrate</name>
    </ligand>
</feature>
<dbReference type="NCBIfam" id="NF006870">
    <property type="entry name" value="PRK09364.1"/>
    <property type="match status" value="1"/>
</dbReference>
<dbReference type="InterPro" id="IPR002820">
    <property type="entry name" value="Mopterin_CF_biosynth-C_dom"/>
</dbReference>
<comment type="function">
    <text evidence="6 7">Catalyzes the conversion of (8S)-3',8-cyclo-7,8-dihydroguanosine 5'-triphosphate to cyclic pyranopterin monophosphate (cPMP).</text>
</comment>
<protein>
    <recommendedName>
        <fullName evidence="3 7">Cyclic pyranopterin monophosphate synthase</fullName>
        <ecNumber evidence="3 7">4.6.1.17</ecNumber>
    </recommendedName>
    <alternativeName>
        <fullName evidence="7">Molybdenum cofactor biosynthesis protein C</fullName>
    </alternativeName>
</protein>
<evidence type="ECO:0000256" key="3">
    <source>
        <dbReference type="ARBA" id="ARBA00012575"/>
    </source>
</evidence>
<dbReference type="InterPro" id="IPR047594">
    <property type="entry name" value="MoaC_bact/euk"/>
</dbReference>
<dbReference type="Pfam" id="PF01967">
    <property type="entry name" value="MoaC"/>
    <property type="match status" value="1"/>
</dbReference>
<evidence type="ECO:0000256" key="7">
    <source>
        <dbReference type="HAMAP-Rule" id="MF_01224"/>
    </source>
</evidence>
<comment type="pathway">
    <text evidence="2 7">Cofactor biosynthesis; molybdopterin biosynthesis.</text>
</comment>
<reference evidence="10" key="1">
    <citation type="journal article" date="2019" name="Int. J. Syst. Evol. Microbiol.">
        <title>The Global Catalogue of Microorganisms (GCM) 10K type strain sequencing project: providing services to taxonomists for standard genome sequencing and annotation.</title>
        <authorList>
            <consortium name="The Broad Institute Genomics Platform"/>
            <consortium name="The Broad Institute Genome Sequencing Center for Infectious Disease"/>
            <person name="Wu L."/>
            <person name="Ma J."/>
        </authorList>
    </citation>
    <scope>NUCLEOTIDE SEQUENCE [LARGE SCALE GENOMIC DNA]</scope>
    <source>
        <strain evidence="10">CECT 8288</strain>
    </source>
</reference>
<comment type="subunit">
    <text evidence="7">Homohexamer; trimer of dimers.</text>
</comment>
<dbReference type="InterPro" id="IPR050105">
    <property type="entry name" value="MoCo_biosynth_MoaA/MoaC"/>
</dbReference>
<name>A0ABV7WU78_9GAMM</name>
<dbReference type="EC" id="4.6.1.17" evidence="3 7"/>
<keyword evidence="5 7" id="KW-0456">Lyase</keyword>
<feature type="domain" description="Molybdopterin cofactor biosynthesis C (MoaC)" evidence="8">
    <location>
        <begin position="15"/>
        <end position="150"/>
    </location>
</feature>
<gene>
    <name evidence="7 9" type="primary">moaC</name>
    <name evidence="9" type="ORF">ACFOND_12130</name>
</gene>
<dbReference type="CDD" id="cd01420">
    <property type="entry name" value="MoaC_PE"/>
    <property type="match status" value="1"/>
</dbReference>
<dbReference type="EMBL" id="JBHRYN010000012">
    <property type="protein sequence ID" value="MFC3702391.1"/>
    <property type="molecule type" value="Genomic_DNA"/>
</dbReference>
<accession>A0ABV7WU78</accession>
<dbReference type="Proteomes" id="UP001595710">
    <property type="component" value="Unassembled WGS sequence"/>
</dbReference>
<dbReference type="GO" id="GO:0061799">
    <property type="term" value="F:cyclic pyranopterin monophosphate synthase activity"/>
    <property type="evidence" value="ECO:0007669"/>
    <property type="project" value="UniProtKB-EC"/>
</dbReference>
<evidence type="ECO:0000313" key="10">
    <source>
        <dbReference type="Proteomes" id="UP001595710"/>
    </source>
</evidence>
<dbReference type="SUPFAM" id="SSF55040">
    <property type="entry name" value="Molybdenum cofactor biosynthesis protein C, MoaC"/>
    <property type="match status" value="1"/>
</dbReference>
<dbReference type="NCBIfam" id="TIGR00581">
    <property type="entry name" value="moaC"/>
    <property type="match status" value="1"/>
</dbReference>
<evidence type="ECO:0000313" key="9">
    <source>
        <dbReference type="EMBL" id="MFC3702391.1"/>
    </source>
</evidence>
<evidence type="ECO:0000256" key="2">
    <source>
        <dbReference type="ARBA" id="ARBA00005046"/>
    </source>
</evidence>
<evidence type="ECO:0000259" key="8">
    <source>
        <dbReference type="Pfam" id="PF01967"/>
    </source>
</evidence>
<feature type="active site" evidence="7">
    <location>
        <position position="128"/>
    </location>
</feature>
<dbReference type="Gene3D" id="3.30.70.640">
    <property type="entry name" value="Molybdopterin cofactor biosynthesis C (MoaC) domain"/>
    <property type="match status" value="1"/>
</dbReference>
<proteinExistence type="inferred from homology"/>
<dbReference type="HAMAP" id="MF_01224_B">
    <property type="entry name" value="MoaC_B"/>
    <property type="match status" value="1"/>
</dbReference>
<evidence type="ECO:0000256" key="5">
    <source>
        <dbReference type="ARBA" id="ARBA00023239"/>
    </source>
</evidence>
<dbReference type="PANTHER" id="PTHR22960">
    <property type="entry name" value="MOLYBDOPTERIN COFACTOR SYNTHESIS PROTEIN A"/>
    <property type="match status" value="1"/>
</dbReference>
<comment type="caution">
    <text evidence="9">The sequence shown here is derived from an EMBL/GenBank/DDBJ whole genome shotgun (WGS) entry which is preliminary data.</text>
</comment>
<keyword evidence="10" id="KW-1185">Reference proteome</keyword>
<sequence length="159" mass="17030">MSQFSHVNQSGEANMVDVANKASSVREARAEAFVYMNADAIALIEAGNHHKGDIFGVSRVAGIMAAKNTSQLIPLCHPLLLSKVAVDLELQADQNRVRIESYCKLEGKTGVEMEALTAASVTSLTLFDMCKAVDPGMKIEGLKVLEKIGGKTGHWVGES</sequence>
<evidence type="ECO:0000256" key="6">
    <source>
        <dbReference type="ARBA" id="ARBA00055087"/>
    </source>
</evidence>
<feature type="binding site" evidence="7">
    <location>
        <begin position="75"/>
        <end position="77"/>
    </location>
    <ligand>
        <name>substrate</name>
    </ligand>
</feature>
<dbReference type="InterPro" id="IPR023045">
    <property type="entry name" value="MoaC"/>
</dbReference>
<evidence type="ECO:0000256" key="4">
    <source>
        <dbReference type="ARBA" id="ARBA00023150"/>
    </source>
</evidence>
<comment type="similarity">
    <text evidence="7">Belongs to the MoaC family.</text>
</comment>
<evidence type="ECO:0000256" key="1">
    <source>
        <dbReference type="ARBA" id="ARBA00001637"/>
    </source>
</evidence>
<keyword evidence="4 7" id="KW-0501">Molybdenum cofactor biosynthesis</keyword>
<comment type="catalytic activity">
    <reaction evidence="1 7">
        <text>(8S)-3',8-cyclo-7,8-dihydroguanosine 5'-triphosphate = cyclic pyranopterin phosphate + diphosphate</text>
        <dbReference type="Rhea" id="RHEA:49580"/>
        <dbReference type="ChEBI" id="CHEBI:33019"/>
        <dbReference type="ChEBI" id="CHEBI:59648"/>
        <dbReference type="ChEBI" id="CHEBI:131766"/>
        <dbReference type="EC" id="4.6.1.17"/>
    </reaction>
</comment>